<comment type="similarity">
    <text evidence="6">Belongs to the binding-protein-dependent transport system permease family.</text>
</comment>
<evidence type="ECO:0000256" key="4">
    <source>
        <dbReference type="ARBA" id="ARBA00022989"/>
    </source>
</evidence>
<dbReference type="CDD" id="cd06261">
    <property type="entry name" value="TM_PBP2"/>
    <property type="match status" value="1"/>
</dbReference>
<evidence type="ECO:0000259" key="7">
    <source>
        <dbReference type="PROSITE" id="PS50928"/>
    </source>
</evidence>
<dbReference type="GO" id="GO:0005886">
    <property type="term" value="C:plasma membrane"/>
    <property type="evidence" value="ECO:0007669"/>
    <property type="project" value="UniProtKB-SubCell"/>
</dbReference>
<keyword evidence="9" id="KW-1185">Reference proteome</keyword>
<accession>A0A372MF07</accession>
<proteinExistence type="inferred from homology"/>
<evidence type="ECO:0000313" key="8">
    <source>
        <dbReference type="EMBL" id="RFU94324.1"/>
    </source>
</evidence>
<feature type="transmembrane region" description="Helical" evidence="6">
    <location>
        <begin position="120"/>
        <end position="138"/>
    </location>
</feature>
<evidence type="ECO:0000256" key="3">
    <source>
        <dbReference type="ARBA" id="ARBA00022692"/>
    </source>
</evidence>
<evidence type="ECO:0000313" key="9">
    <source>
        <dbReference type="Proteomes" id="UP000264002"/>
    </source>
</evidence>
<comment type="subcellular location">
    <subcellularLocation>
        <location evidence="1 6">Cell membrane</location>
        <topology evidence="1 6">Multi-pass membrane protein</topology>
    </subcellularLocation>
</comment>
<dbReference type="EMBL" id="QUWK01000010">
    <property type="protein sequence ID" value="RFU94324.1"/>
    <property type="molecule type" value="Genomic_DNA"/>
</dbReference>
<gene>
    <name evidence="8" type="ORF">DYP60_10145</name>
</gene>
<dbReference type="InterPro" id="IPR000515">
    <property type="entry name" value="MetI-like"/>
</dbReference>
<reference evidence="9" key="1">
    <citation type="submission" date="2018-08" db="EMBL/GenBank/DDBJ databases">
        <authorList>
            <person name="Grouzdev D.S."/>
            <person name="Krutkina M.S."/>
        </authorList>
    </citation>
    <scope>NUCLEOTIDE SEQUENCE [LARGE SCALE GENOMIC DNA]</scope>
    <source>
        <strain evidence="9">4-11</strain>
    </source>
</reference>
<dbReference type="PROSITE" id="PS50928">
    <property type="entry name" value="ABC_TM1"/>
    <property type="match status" value="1"/>
</dbReference>
<comment type="caution">
    <text evidence="8">The sequence shown here is derived from an EMBL/GenBank/DDBJ whole genome shotgun (WGS) entry which is preliminary data.</text>
</comment>
<dbReference type="InterPro" id="IPR035906">
    <property type="entry name" value="MetI-like_sf"/>
</dbReference>
<evidence type="ECO:0000256" key="2">
    <source>
        <dbReference type="ARBA" id="ARBA00022448"/>
    </source>
</evidence>
<evidence type="ECO:0000256" key="1">
    <source>
        <dbReference type="ARBA" id="ARBA00004651"/>
    </source>
</evidence>
<organism evidence="8 9">
    <name type="scientific">Sphaerochaeta halotolerans</name>
    <dbReference type="NCBI Taxonomy" id="2293840"/>
    <lineage>
        <taxon>Bacteria</taxon>
        <taxon>Pseudomonadati</taxon>
        <taxon>Spirochaetota</taxon>
        <taxon>Spirochaetia</taxon>
        <taxon>Spirochaetales</taxon>
        <taxon>Sphaerochaetaceae</taxon>
        <taxon>Sphaerochaeta</taxon>
    </lineage>
</organism>
<feature type="domain" description="ABC transmembrane type-1" evidence="7">
    <location>
        <begin position="74"/>
        <end position="255"/>
    </location>
</feature>
<feature type="transmembrane region" description="Helical" evidence="6">
    <location>
        <begin position="78"/>
        <end position="100"/>
    </location>
</feature>
<protein>
    <submittedName>
        <fullName evidence="8">ABC transporter permease</fullName>
    </submittedName>
</protein>
<evidence type="ECO:0000256" key="6">
    <source>
        <dbReference type="RuleBase" id="RU363032"/>
    </source>
</evidence>
<dbReference type="GO" id="GO:0055085">
    <property type="term" value="P:transmembrane transport"/>
    <property type="evidence" value="ECO:0007669"/>
    <property type="project" value="InterPro"/>
</dbReference>
<feature type="transmembrane region" description="Helical" evidence="6">
    <location>
        <begin position="235"/>
        <end position="255"/>
    </location>
</feature>
<keyword evidence="2 6" id="KW-0813">Transport</keyword>
<keyword evidence="3 6" id="KW-0812">Transmembrane</keyword>
<evidence type="ECO:0000256" key="5">
    <source>
        <dbReference type="ARBA" id="ARBA00023136"/>
    </source>
</evidence>
<feature type="transmembrane region" description="Helical" evidence="6">
    <location>
        <begin position="29"/>
        <end position="57"/>
    </location>
</feature>
<keyword evidence="4 6" id="KW-1133">Transmembrane helix</keyword>
<dbReference type="Proteomes" id="UP000264002">
    <property type="component" value="Unassembled WGS sequence"/>
</dbReference>
<name>A0A372MF07_9SPIR</name>
<dbReference type="SUPFAM" id="SSF161098">
    <property type="entry name" value="MetI-like"/>
    <property type="match status" value="1"/>
</dbReference>
<dbReference type="PANTHER" id="PTHR30177">
    <property type="entry name" value="GLYCINE BETAINE/L-PROLINE TRANSPORT SYSTEM PERMEASE PROTEIN PROW"/>
    <property type="match status" value="1"/>
</dbReference>
<dbReference type="AlphaFoldDB" id="A0A372MF07"/>
<keyword evidence="5 6" id="KW-0472">Membrane</keyword>
<dbReference type="InterPro" id="IPR051204">
    <property type="entry name" value="ABC_transp_perm/SBD"/>
</dbReference>
<reference evidence="8 9" key="2">
    <citation type="submission" date="2018-09" db="EMBL/GenBank/DDBJ databases">
        <title>Genome of Sphaerochaeta halotolerans strain 4-11.</title>
        <authorList>
            <person name="Nazina T.N."/>
            <person name="Sokolova D.S."/>
        </authorList>
    </citation>
    <scope>NUCLEOTIDE SEQUENCE [LARGE SCALE GENOMIC DNA]</scope>
    <source>
        <strain evidence="8 9">4-11</strain>
    </source>
</reference>
<feature type="transmembrane region" description="Helical" evidence="6">
    <location>
        <begin position="203"/>
        <end position="229"/>
    </location>
</feature>
<dbReference type="Pfam" id="PF00528">
    <property type="entry name" value="BPD_transp_1"/>
    <property type="match status" value="1"/>
</dbReference>
<sequence>MMKVACLGRCVLRQSKRSASPSRHVLTQWIPLLLLTIGLILYITSPTLQSAILSLVFPHETQFTHARKTILQMTGAHITLTIAATLLSSVFGIFIGILVTRKAGREFQQLVLKLNAFIQTFPPSAVIILAFPVLGFGWKPALLALFLYSLFPVLGNTVIGFNSVSPAAIDAAKGMGMTWFQQLHIAELPQALPMIITGIRHSYILNLGTAAIAAVIGGEGLGTIIISGLTLRNSALVLSGTIVISMLAFIGEQLFQLLSWKQTNHDGSTHIHD</sequence>
<dbReference type="Gene3D" id="1.10.3720.10">
    <property type="entry name" value="MetI-like"/>
    <property type="match status" value="1"/>
</dbReference>